<dbReference type="GO" id="GO:0016020">
    <property type="term" value="C:membrane"/>
    <property type="evidence" value="ECO:0007669"/>
    <property type="project" value="UniProtKB-SubCell"/>
</dbReference>
<organism evidence="6 7">
    <name type="scientific">Dictyostelium purpureum</name>
    <name type="common">Slime mold</name>
    <dbReference type="NCBI Taxonomy" id="5786"/>
    <lineage>
        <taxon>Eukaryota</taxon>
        <taxon>Amoebozoa</taxon>
        <taxon>Evosea</taxon>
        <taxon>Eumycetozoa</taxon>
        <taxon>Dictyostelia</taxon>
        <taxon>Dictyosteliales</taxon>
        <taxon>Dictyosteliaceae</taxon>
        <taxon>Dictyostelium</taxon>
    </lineage>
</organism>
<dbReference type="EMBL" id="GL871100">
    <property type="protein sequence ID" value="EGC34355.1"/>
    <property type="molecule type" value="Genomic_DNA"/>
</dbReference>
<dbReference type="PANTHER" id="PTHR31341">
    <property type="entry name" value="IPT/TIG DOMAIN-CONTAINING PROTEIN-RELATED-RELATED"/>
    <property type="match status" value="1"/>
</dbReference>
<dbReference type="VEuPathDB" id="AmoebaDB:DICPUDRAFT_79859"/>
<dbReference type="RefSeq" id="XP_003289089.1">
    <property type="nucleotide sequence ID" value="XM_003289041.1"/>
</dbReference>
<name>F0ZNU7_DICPU</name>
<evidence type="ECO:0000256" key="2">
    <source>
        <dbReference type="ARBA" id="ARBA00022729"/>
    </source>
</evidence>
<dbReference type="Pfam" id="PF01833">
    <property type="entry name" value="TIG"/>
    <property type="match status" value="1"/>
</dbReference>
<dbReference type="PANTHER" id="PTHR31341:SF11">
    <property type="entry name" value="IPT_TIG DOMAIN-CONTAINING PROTEIN"/>
    <property type="match status" value="1"/>
</dbReference>
<keyword evidence="7" id="KW-1185">Reference proteome</keyword>
<evidence type="ECO:0000313" key="7">
    <source>
        <dbReference type="Proteomes" id="UP000001064"/>
    </source>
</evidence>
<dbReference type="InterPro" id="IPR052014">
    <property type="entry name" value="Dictyostelium_Tiger"/>
</dbReference>
<gene>
    <name evidence="6" type="ORF">DICPUDRAFT_79859</name>
</gene>
<dbReference type="InterPro" id="IPR002909">
    <property type="entry name" value="IPT_dom"/>
</dbReference>
<keyword evidence="3" id="KW-0472">Membrane</keyword>
<evidence type="ECO:0000259" key="5">
    <source>
        <dbReference type="Pfam" id="PF01833"/>
    </source>
</evidence>
<accession>F0ZNU7</accession>
<evidence type="ECO:0000313" key="6">
    <source>
        <dbReference type="EMBL" id="EGC34355.1"/>
    </source>
</evidence>
<dbReference type="SUPFAM" id="SSF81296">
    <property type="entry name" value="E set domains"/>
    <property type="match status" value="2"/>
</dbReference>
<dbReference type="AlphaFoldDB" id="F0ZNU7"/>
<evidence type="ECO:0000256" key="3">
    <source>
        <dbReference type="ARBA" id="ARBA00023136"/>
    </source>
</evidence>
<dbReference type="InterPro" id="IPR014756">
    <property type="entry name" value="Ig_E-set"/>
</dbReference>
<feature type="domain" description="IPT/TIG" evidence="5">
    <location>
        <begin position="379"/>
        <end position="460"/>
    </location>
</feature>
<dbReference type="Proteomes" id="UP000001064">
    <property type="component" value="Unassembled WGS sequence"/>
</dbReference>
<evidence type="ECO:0000256" key="4">
    <source>
        <dbReference type="ARBA" id="ARBA00023180"/>
    </source>
</evidence>
<evidence type="ECO:0000256" key="1">
    <source>
        <dbReference type="ARBA" id="ARBA00004370"/>
    </source>
</evidence>
<protein>
    <recommendedName>
        <fullName evidence="5">IPT/TIG domain-containing protein</fullName>
    </recommendedName>
</protein>
<dbReference type="KEGG" id="dpp:DICPUDRAFT_79859"/>
<dbReference type="GeneID" id="10499938"/>
<comment type="subcellular location">
    <subcellularLocation>
        <location evidence="1">Membrane</location>
    </subcellularLocation>
</comment>
<dbReference type="InParanoid" id="F0ZNU7"/>
<dbReference type="Gene3D" id="2.60.40.10">
    <property type="entry name" value="Immunoglobulins"/>
    <property type="match status" value="2"/>
</dbReference>
<proteinExistence type="predicted"/>
<sequence>MKNISLLVFFFLFLQNVYGIRFFISYFYNGLDYFQISLNDTSIKTASLKLNDQDITSLCSYLSSEMYHCPNIPIADYIKSGEFQATYEDWTYKSNYYFSPQISQVVYPSGNRLPTTGGVVTINGRYFDKTTFKGTSNNLQLFYRAVEITDYTWVDRTQIVLNVPPGTGGAGSTNFNNIIRVSSYNTNSVLTAMISYQYPATEKNIEFDDQTNMMTISGSDFGNQPNLVTVYACGHPINNIQMITPHTKVSAFYNPVVFNNLSCNKVFLGVDGLNSTYLAGEYSILSMKPRIISISTPPVQGGIVEIIGNYLSNQLVNDIDRQWRIYINGVEYTTCTLIDTWRLLCNAPAGTFNSILPVRLRVVNDVYSDVFNAVYAEQTISSISKLHYTQGGTITISGSNFFAGSLSITVGETPCISPKYIDTNTVSCYFSATVPPNPNGLTVSIYSINGQINVPGAFQYFPAFPQNKYLKNN</sequence>
<dbReference type="OrthoDB" id="189446at2759"/>
<dbReference type="InterPro" id="IPR013783">
    <property type="entry name" value="Ig-like_fold"/>
</dbReference>
<keyword evidence="2" id="KW-0732">Signal</keyword>
<keyword evidence="4" id="KW-0325">Glycoprotein</keyword>
<reference evidence="7" key="1">
    <citation type="journal article" date="2011" name="Genome Biol.">
        <title>Comparative genomics of the social amoebae Dictyostelium discoideum and Dictyostelium purpureum.</title>
        <authorList>
            <consortium name="US DOE Joint Genome Institute (JGI-PGF)"/>
            <person name="Sucgang R."/>
            <person name="Kuo A."/>
            <person name="Tian X."/>
            <person name="Salerno W."/>
            <person name="Parikh A."/>
            <person name="Feasley C.L."/>
            <person name="Dalin E."/>
            <person name="Tu H."/>
            <person name="Huang E."/>
            <person name="Barry K."/>
            <person name="Lindquist E."/>
            <person name="Shapiro H."/>
            <person name="Bruce D."/>
            <person name="Schmutz J."/>
            <person name="Salamov A."/>
            <person name="Fey P."/>
            <person name="Gaudet P."/>
            <person name="Anjard C."/>
            <person name="Babu M.M."/>
            <person name="Basu S."/>
            <person name="Bushmanova Y."/>
            <person name="van der Wel H."/>
            <person name="Katoh-Kurasawa M."/>
            <person name="Dinh C."/>
            <person name="Coutinho P.M."/>
            <person name="Saito T."/>
            <person name="Elias M."/>
            <person name="Schaap P."/>
            <person name="Kay R.R."/>
            <person name="Henrissat B."/>
            <person name="Eichinger L."/>
            <person name="Rivero F."/>
            <person name="Putnam N.H."/>
            <person name="West C.M."/>
            <person name="Loomis W.F."/>
            <person name="Chisholm R.L."/>
            <person name="Shaulsky G."/>
            <person name="Strassmann J.E."/>
            <person name="Queller D.C."/>
            <person name="Kuspa A."/>
            <person name="Grigoriev I.V."/>
        </authorList>
    </citation>
    <scope>NUCLEOTIDE SEQUENCE [LARGE SCALE GENOMIC DNA]</scope>
    <source>
        <strain evidence="7">QSDP1</strain>
    </source>
</reference>